<evidence type="ECO:0000313" key="2">
    <source>
        <dbReference type="EMBL" id="KAG2305188.1"/>
    </source>
</evidence>
<accession>A0A8X7SFB9</accession>
<reference evidence="2 3" key="1">
    <citation type="submission" date="2020-02" db="EMBL/GenBank/DDBJ databases">
        <authorList>
            <person name="Ma Q."/>
            <person name="Huang Y."/>
            <person name="Song X."/>
            <person name="Pei D."/>
        </authorList>
    </citation>
    <scope>NUCLEOTIDE SEQUENCE [LARGE SCALE GENOMIC DNA]</scope>
    <source>
        <strain evidence="2">Sxm20200214</strain>
        <tissue evidence="2">Leaf</tissue>
    </source>
</reference>
<dbReference type="SUPFAM" id="SSF50249">
    <property type="entry name" value="Nucleic acid-binding proteins"/>
    <property type="match status" value="1"/>
</dbReference>
<organism evidence="2 3">
    <name type="scientific">Brassica carinata</name>
    <name type="common">Ethiopian mustard</name>
    <name type="synonym">Abyssinian cabbage</name>
    <dbReference type="NCBI Taxonomy" id="52824"/>
    <lineage>
        <taxon>Eukaryota</taxon>
        <taxon>Viridiplantae</taxon>
        <taxon>Streptophyta</taxon>
        <taxon>Embryophyta</taxon>
        <taxon>Tracheophyta</taxon>
        <taxon>Spermatophyta</taxon>
        <taxon>Magnoliopsida</taxon>
        <taxon>eudicotyledons</taxon>
        <taxon>Gunneridae</taxon>
        <taxon>Pentapetalae</taxon>
        <taxon>rosids</taxon>
        <taxon>malvids</taxon>
        <taxon>Brassicales</taxon>
        <taxon>Brassicaceae</taxon>
        <taxon>Brassiceae</taxon>
        <taxon>Brassica</taxon>
    </lineage>
</organism>
<proteinExistence type="predicted"/>
<feature type="domain" description="Replication protein A 70 kDa DNA-binding subunit B/D first OB fold" evidence="1">
    <location>
        <begin position="9"/>
        <end position="93"/>
    </location>
</feature>
<protein>
    <recommendedName>
        <fullName evidence="1">Replication protein A 70 kDa DNA-binding subunit B/D first OB fold domain-containing protein</fullName>
    </recommendedName>
</protein>
<dbReference type="Proteomes" id="UP000886595">
    <property type="component" value="Unassembled WGS sequence"/>
</dbReference>
<dbReference type="InterPro" id="IPR003871">
    <property type="entry name" value="RFA1B/D_OB_1st"/>
</dbReference>
<dbReference type="Gene3D" id="2.40.50.140">
    <property type="entry name" value="Nucleic acid-binding proteins"/>
    <property type="match status" value="1"/>
</dbReference>
<comment type="caution">
    <text evidence="2">The sequence shown here is derived from an EMBL/GenBank/DDBJ whole genome shotgun (WGS) entry which is preliminary data.</text>
</comment>
<evidence type="ECO:0000313" key="3">
    <source>
        <dbReference type="Proteomes" id="UP000886595"/>
    </source>
</evidence>
<dbReference type="Pfam" id="PF02721">
    <property type="entry name" value="DUF223"/>
    <property type="match status" value="1"/>
</dbReference>
<dbReference type="EMBL" id="JAAMPC010000007">
    <property type="protein sequence ID" value="KAG2305188.1"/>
    <property type="molecule type" value="Genomic_DNA"/>
</dbReference>
<sequence>MANTKVFSDLKSGRCSSVVEARLLRFWEARNVKRGGELMWMDLLMVDVNGTMMQASIGASRIPRFRERLTAGTMFSISGFDVSGCAQNYRLTDSLSLLLVEFTVRHVAEPRELEKDLTNKVQGLLRFPRVI</sequence>
<dbReference type="CDD" id="cd04480">
    <property type="entry name" value="RPA1_DBD_A_like"/>
    <property type="match status" value="1"/>
</dbReference>
<keyword evidence="3" id="KW-1185">Reference proteome</keyword>
<dbReference type="OrthoDB" id="1931061at2759"/>
<dbReference type="AlphaFoldDB" id="A0A8X7SFB9"/>
<gene>
    <name evidence="2" type="ORF">Bca52824_033839</name>
</gene>
<dbReference type="InterPro" id="IPR012340">
    <property type="entry name" value="NA-bd_OB-fold"/>
</dbReference>
<evidence type="ECO:0000259" key="1">
    <source>
        <dbReference type="Pfam" id="PF02721"/>
    </source>
</evidence>
<name>A0A8X7SFB9_BRACI</name>